<dbReference type="Pfam" id="PF16540">
    <property type="entry name" value="MKLP1_Arf_bdg"/>
    <property type="match status" value="1"/>
</dbReference>
<dbReference type="PROSITE" id="PS50067">
    <property type="entry name" value="KINESIN_MOTOR_2"/>
    <property type="match status" value="1"/>
</dbReference>
<dbReference type="GO" id="GO:0007018">
    <property type="term" value="P:microtubule-based movement"/>
    <property type="evidence" value="ECO:0007669"/>
    <property type="project" value="InterPro"/>
</dbReference>
<keyword evidence="7" id="KW-0175">Coiled coil</keyword>
<evidence type="ECO:0000259" key="9">
    <source>
        <dbReference type="PROSITE" id="PS50067"/>
    </source>
</evidence>
<comment type="caution">
    <text evidence="10">The sequence shown here is derived from an EMBL/GenBank/DDBJ whole genome shotgun (WGS) entry which is preliminary data.</text>
</comment>
<evidence type="ECO:0000256" key="7">
    <source>
        <dbReference type="SAM" id="Coils"/>
    </source>
</evidence>
<dbReference type="GO" id="GO:0005524">
    <property type="term" value="F:ATP binding"/>
    <property type="evidence" value="ECO:0007669"/>
    <property type="project" value="UniProtKB-UniRule"/>
</dbReference>
<dbReference type="PANTHER" id="PTHR24115">
    <property type="entry name" value="KINESIN-RELATED"/>
    <property type="match status" value="1"/>
</dbReference>
<sequence length="966" mass="110113">MRPVRPKTPRKTVPKSKASAKDPILVYCRIRPLENSFDPVCVKAKDDTTVALFPPDVSQNAKSFKEIHYTFQYVFPETTTQKELFENVSFPLVQDLLNGNNGLLFTYGITSSGKTYTMAGTPQDGGLLPRTLDVVFNSIKDYQAAKYVFKPDKLNGFDIQSRNEALFDQQKEITKTPKTPKRKENVGEWSQRIADSTIIDDVCGDMNYAVFISYVEIYNNYIYDLLEDATFDPKRKTFNSKMLREDSAHNMYVFGVVENEVKTVDEALALFCKGQQKRKVANTALNTESSRSHSIFTIRVVQAPLDPQGAEILQDKDQIIISQLSLVDLAGSERPLRTRNTGQKLREAGNINNSLMALRNCIEALRDSQTQACSKMIPYRESKLTHLFKTYFEGEGKIRMVVCVNPHADDYDEIVHVMKFAEKTRDVLISRPTPVSTPLSLALKPGRGNIYKEAIKRAKEQGVHVTEVLGPVVYSLGPDFPSLSIHMFDDESVYTNLIDFLESRISRRNTFFQDITRRQDDFRNNLQAIDKENVQLKQEKTILQMDLDAREEQVRSLERKLSSTEQSYEILANQYQETQNQIQNYRLELDSRERKISDQGKEIEYVKIRMQEKLASEKDRLKRIMERRLAAKQAELERKMCFTDEKFRQLREILNADDWEYIGDIVAPPVPPSVTSTATSESSAPESHRPKRRSLDEPSASNPKFTKTKSELDFRSSRHNTPQSGQQPSKNEFDDLFAKENKPPSSSQRPSRCSESKKNSISSFGESFSVKSIKRRPEIVKISESCLNPSSKTSTKSVTKVYLQRFLQGSYSICLKVKSVAIANLRHRRSQSSSGVWIEHKPIENLPLTTVLQPTMKKKKSVSKLNVKDVTNADVSKYVLQHQEQDSQGEMETQLYKGDVIPSAGGGAQVVFNDVEKLRQESPPMTYNLRKRSGDSVPLREVEDRCTVSVECHGYPSKILKKKRSN</sequence>
<dbReference type="InterPro" id="IPR036961">
    <property type="entry name" value="Kinesin_motor_dom_sf"/>
</dbReference>
<dbReference type="Gene3D" id="3.40.850.10">
    <property type="entry name" value="Kinesin motor domain"/>
    <property type="match status" value="1"/>
</dbReference>
<dbReference type="GO" id="GO:0003777">
    <property type="term" value="F:microtubule motor activity"/>
    <property type="evidence" value="ECO:0007669"/>
    <property type="project" value="InterPro"/>
</dbReference>
<dbReference type="GO" id="GO:0016887">
    <property type="term" value="F:ATP hydrolysis activity"/>
    <property type="evidence" value="ECO:0007669"/>
    <property type="project" value="TreeGrafter"/>
</dbReference>
<keyword evidence="11" id="KW-1185">Reference proteome</keyword>
<comment type="similarity">
    <text evidence="5 6">Belongs to the TRAFAC class myosin-kinesin ATPase superfamily. Kinesin family.</text>
</comment>
<evidence type="ECO:0000313" key="11">
    <source>
        <dbReference type="Proteomes" id="UP000499080"/>
    </source>
</evidence>
<proteinExistence type="inferred from homology"/>
<feature type="domain" description="Kinesin motor" evidence="9">
    <location>
        <begin position="23"/>
        <end position="427"/>
    </location>
</feature>
<feature type="compositionally biased region" description="Low complexity" evidence="8">
    <location>
        <begin position="673"/>
        <end position="685"/>
    </location>
</feature>
<dbReference type="InterPro" id="IPR019821">
    <property type="entry name" value="Kinesin_motor_CS"/>
</dbReference>
<organism evidence="10 11">
    <name type="scientific">Araneus ventricosus</name>
    <name type="common">Orbweaver spider</name>
    <name type="synonym">Epeira ventricosa</name>
    <dbReference type="NCBI Taxonomy" id="182803"/>
    <lineage>
        <taxon>Eukaryota</taxon>
        <taxon>Metazoa</taxon>
        <taxon>Ecdysozoa</taxon>
        <taxon>Arthropoda</taxon>
        <taxon>Chelicerata</taxon>
        <taxon>Arachnida</taxon>
        <taxon>Araneae</taxon>
        <taxon>Araneomorphae</taxon>
        <taxon>Entelegynae</taxon>
        <taxon>Araneoidea</taxon>
        <taxon>Araneidae</taxon>
        <taxon>Araneus</taxon>
    </lineage>
</organism>
<dbReference type="Pfam" id="PF00225">
    <property type="entry name" value="Kinesin"/>
    <property type="match status" value="1"/>
</dbReference>
<dbReference type="InterPro" id="IPR038105">
    <property type="entry name" value="Kif23_Arf-bd_sf"/>
</dbReference>
<keyword evidence="4" id="KW-0206">Cytoskeleton</keyword>
<dbReference type="Gene3D" id="2.60.40.4330">
    <property type="entry name" value="Kinesin-like protein Kif23, Arf6-interacting domain"/>
    <property type="match status" value="1"/>
</dbReference>
<dbReference type="GO" id="GO:0005874">
    <property type="term" value="C:microtubule"/>
    <property type="evidence" value="ECO:0007669"/>
    <property type="project" value="UniProtKB-KW"/>
</dbReference>
<dbReference type="GO" id="GO:0005634">
    <property type="term" value="C:nucleus"/>
    <property type="evidence" value="ECO:0007669"/>
    <property type="project" value="TreeGrafter"/>
</dbReference>
<evidence type="ECO:0000256" key="4">
    <source>
        <dbReference type="ARBA" id="ARBA00023212"/>
    </source>
</evidence>
<feature type="coiled-coil region" evidence="7">
    <location>
        <begin position="519"/>
        <end position="627"/>
    </location>
</feature>
<dbReference type="InterPro" id="IPR027640">
    <property type="entry name" value="Kinesin-like_fam"/>
</dbReference>
<dbReference type="PRINTS" id="PR00380">
    <property type="entry name" value="KINESINHEAVY"/>
</dbReference>
<dbReference type="InterPro" id="IPR027417">
    <property type="entry name" value="P-loop_NTPase"/>
</dbReference>
<evidence type="ECO:0000256" key="3">
    <source>
        <dbReference type="ARBA" id="ARBA00022840"/>
    </source>
</evidence>
<dbReference type="InterPro" id="IPR001752">
    <property type="entry name" value="Kinesin_motor_dom"/>
</dbReference>
<keyword evidence="6" id="KW-0493">Microtubule</keyword>
<dbReference type="PROSITE" id="PS00411">
    <property type="entry name" value="KINESIN_MOTOR_1"/>
    <property type="match status" value="1"/>
</dbReference>
<dbReference type="EMBL" id="BGPR01003358">
    <property type="protein sequence ID" value="GBM87102.1"/>
    <property type="molecule type" value="Genomic_DNA"/>
</dbReference>
<dbReference type="GO" id="GO:0051256">
    <property type="term" value="P:mitotic spindle midzone assembly"/>
    <property type="evidence" value="ECO:0007669"/>
    <property type="project" value="TreeGrafter"/>
</dbReference>
<reference evidence="10 11" key="1">
    <citation type="journal article" date="2019" name="Sci. Rep.">
        <title>Orb-weaving spider Araneus ventricosus genome elucidates the spidroin gene catalogue.</title>
        <authorList>
            <person name="Kono N."/>
            <person name="Nakamura H."/>
            <person name="Ohtoshi R."/>
            <person name="Moran D.A.P."/>
            <person name="Shinohara A."/>
            <person name="Yoshida Y."/>
            <person name="Fujiwara M."/>
            <person name="Mori M."/>
            <person name="Tomita M."/>
            <person name="Arakawa K."/>
        </authorList>
    </citation>
    <scope>NUCLEOTIDE SEQUENCE [LARGE SCALE GENOMIC DNA]</scope>
</reference>
<keyword evidence="5 6" id="KW-0505">Motor protein</keyword>
<dbReference type="SUPFAM" id="SSF52540">
    <property type="entry name" value="P-loop containing nucleoside triphosphate hydrolases"/>
    <property type="match status" value="1"/>
</dbReference>
<dbReference type="GO" id="GO:0008017">
    <property type="term" value="F:microtubule binding"/>
    <property type="evidence" value="ECO:0007669"/>
    <property type="project" value="InterPro"/>
</dbReference>
<feature type="compositionally biased region" description="Basic and acidic residues" evidence="8">
    <location>
        <begin position="731"/>
        <end position="742"/>
    </location>
</feature>
<dbReference type="PANTHER" id="PTHR24115:SF600">
    <property type="entry name" value="KINESIN-LIKE PROTEIN KIF23"/>
    <property type="match status" value="1"/>
</dbReference>
<name>A0A4Y2JCY2_ARAVE</name>
<evidence type="ECO:0000256" key="1">
    <source>
        <dbReference type="ARBA" id="ARBA00004245"/>
    </source>
</evidence>
<dbReference type="AlphaFoldDB" id="A0A4Y2JCY2"/>
<protein>
    <recommendedName>
        <fullName evidence="6">Kinesin-like protein</fullName>
    </recommendedName>
</protein>
<evidence type="ECO:0000313" key="10">
    <source>
        <dbReference type="EMBL" id="GBM87102.1"/>
    </source>
</evidence>
<keyword evidence="3 5" id="KW-0067">ATP-binding</keyword>
<evidence type="ECO:0000256" key="5">
    <source>
        <dbReference type="PROSITE-ProRule" id="PRU00283"/>
    </source>
</evidence>
<dbReference type="SMART" id="SM00129">
    <property type="entry name" value="KISc"/>
    <property type="match status" value="1"/>
</dbReference>
<feature type="compositionally biased region" description="Polar residues" evidence="8">
    <location>
        <begin position="719"/>
        <end position="730"/>
    </location>
</feature>
<keyword evidence="4" id="KW-0963">Cytoplasm</keyword>
<evidence type="ECO:0000256" key="8">
    <source>
        <dbReference type="SAM" id="MobiDB-lite"/>
    </source>
</evidence>
<dbReference type="InterPro" id="IPR032384">
    <property type="entry name" value="Kif23_Arf-bd"/>
</dbReference>
<evidence type="ECO:0000256" key="2">
    <source>
        <dbReference type="ARBA" id="ARBA00022741"/>
    </source>
</evidence>
<keyword evidence="2 5" id="KW-0547">Nucleotide-binding</keyword>
<feature type="binding site" evidence="5">
    <location>
        <begin position="108"/>
        <end position="115"/>
    </location>
    <ligand>
        <name>ATP</name>
        <dbReference type="ChEBI" id="CHEBI:30616"/>
    </ligand>
</feature>
<feature type="region of interest" description="Disordered" evidence="8">
    <location>
        <begin position="667"/>
        <end position="760"/>
    </location>
</feature>
<gene>
    <name evidence="10" type="primary">KIF23_2</name>
    <name evidence="10" type="ORF">AVEN_268001_1</name>
</gene>
<dbReference type="GO" id="GO:0005871">
    <property type="term" value="C:kinesin complex"/>
    <property type="evidence" value="ECO:0007669"/>
    <property type="project" value="TreeGrafter"/>
</dbReference>
<accession>A0A4Y2JCY2</accession>
<evidence type="ECO:0000256" key="6">
    <source>
        <dbReference type="RuleBase" id="RU000394"/>
    </source>
</evidence>
<comment type="subcellular location">
    <subcellularLocation>
        <location evidence="1">Cytoplasm</location>
        <location evidence="1">Cytoskeleton</location>
    </subcellularLocation>
</comment>
<dbReference type="Proteomes" id="UP000499080">
    <property type="component" value="Unassembled WGS sequence"/>
</dbReference>
<dbReference type="OrthoDB" id="2403182at2759"/>